<dbReference type="CDD" id="cd16014">
    <property type="entry name" value="PLC"/>
    <property type="match status" value="1"/>
</dbReference>
<dbReference type="Pfam" id="PF04185">
    <property type="entry name" value="Phosphoesterase"/>
    <property type="match status" value="1"/>
</dbReference>
<comment type="caution">
    <text evidence="3">The sequence shown here is derived from an EMBL/GenBank/DDBJ whole genome shotgun (WGS) entry which is preliminary data.</text>
</comment>
<dbReference type="PANTHER" id="PTHR31956:SF1">
    <property type="entry name" value="NON-SPECIFIC PHOSPHOLIPASE C1"/>
    <property type="match status" value="1"/>
</dbReference>
<organism evidence="3 4">
    <name type="scientific">Clathrus columnatus</name>
    <dbReference type="NCBI Taxonomy" id="1419009"/>
    <lineage>
        <taxon>Eukaryota</taxon>
        <taxon>Fungi</taxon>
        <taxon>Dikarya</taxon>
        <taxon>Basidiomycota</taxon>
        <taxon>Agaricomycotina</taxon>
        <taxon>Agaricomycetes</taxon>
        <taxon>Phallomycetidae</taxon>
        <taxon>Phallales</taxon>
        <taxon>Clathraceae</taxon>
        <taxon>Clathrus</taxon>
    </lineage>
</organism>
<feature type="chain" id="PRO_5043741676" description="Non-hemolytic phospholipase C" evidence="2">
    <location>
        <begin position="25"/>
        <end position="635"/>
    </location>
</feature>
<evidence type="ECO:0000256" key="2">
    <source>
        <dbReference type="SAM" id="SignalP"/>
    </source>
</evidence>
<dbReference type="GO" id="GO:0042578">
    <property type="term" value="F:phosphoric ester hydrolase activity"/>
    <property type="evidence" value="ECO:0007669"/>
    <property type="project" value="UniProtKB-ARBA"/>
</dbReference>
<proteinExistence type="predicted"/>
<gene>
    <name evidence="3" type="ORF">Clacol_000444</name>
</gene>
<dbReference type="EMBL" id="BPWL01000001">
    <property type="protein sequence ID" value="GJJ06253.1"/>
    <property type="molecule type" value="Genomic_DNA"/>
</dbReference>
<dbReference type="PANTHER" id="PTHR31956">
    <property type="entry name" value="NON-SPECIFIC PHOSPHOLIPASE C4-RELATED"/>
    <property type="match status" value="1"/>
</dbReference>
<dbReference type="InterPro" id="IPR007312">
    <property type="entry name" value="Phosphoesterase"/>
</dbReference>
<dbReference type="InterPro" id="IPR017850">
    <property type="entry name" value="Alkaline_phosphatase_core_sf"/>
</dbReference>
<reference evidence="3" key="1">
    <citation type="submission" date="2021-10" db="EMBL/GenBank/DDBJ databases">
        <title>De novo Genome Assembly of Clathrus columnatus (Basidiomycota, Fungi) Using Illumina and Nanopore Sequence Data.</title>
        <authorList>
            <person name="Ogiso-Tanaka E."/>
            <person name="Itagaki H."/>
            <person name="Hosoya T."/>
            <person name="Hosaka K."/>
        </authorList>
    </citation>
    <scope>NUCLEOTIDE SEQUENCE</scope>
    <source>
        <strain evidence="3">MO-923</strain>
    </source>
</reference>
<evidence type="ECO:0000313" key="4">
    <source>
        <dbReference type="Proteomes" id="UP001050691"/>
    </source>
</evidence>
<evidence type="ECO:0000256" key="1">
    <source>
        <dbReference type="ARBA" id="ARBA00022801"/>
    </source>
</evidence>
<dbReference type="Gene3D" id="3.40.720.10">
    <property type="entry name" value="Alkaline Phosphatase, subunit A"/>
    <property type="match status" value="2"/>
</dbReference>
<sequence>MLNLSLKGATAFVSLACLLSQAFAADDSTSTSAKSTGTIADYFGSMAGVRGFADPNVHITQNGKPSWFQLVDGTLSNATDFLLPFYINAAGGNISEATQCMISGSNGWQANHDAYAHGENNLWALKNSPFALGYFLRQDLPTHYALADGWTIGDMYAQSVVASTLPNRAYWASGSVNVPGGPQTPDQGGTTIDNNGTPGCEAPNISCFPLKWKTTFEHLEEAGVSWKVFREHDDFGDNPADYFGQFENLPTNSSLAQRGLGFPGLQAFYDAAEEGTLPAVSYIIGPMELSEHPPWGPHDGGWLQQQVVNAVTKSPKYHSTVLMLSYDETGGWGDHVLPITAPKDTPGEWMTNPFNTSETVFAGPGFRLPFTVVSPWSRGNRVYTAHSDHSSQIMFLEKWLASKGKNIVTKELNSWRREHMSDLTDLFDFKHPDYSIPHLPVPPQTAIGPQGQFLGDAECQTKFPNAQPPIPYGKQTRESSLHIETGFKMVVGALTEGRFLVFENGKSALALDTKRKELTIGTAIKTHDTSLNRFIIHATAAPPETTFNIQYYEPINGQKNYIDSKLKATSSIHEAANFEITYLGNDEGYTIKELSSKKFISITHSSKGESLSLGKQATAFSMFSVTKSSDSGTGF</sequence>
<dbReference type="Proteomes" id="UP001050691">
    <property type="component" value="Unassembled WGS sequence"/>
</dbReference>
<protein>
    <recommendedName>
        <fullName evidence="5">Non-hemolytic phospholipase C</fullName>
    </recommendedName>
</protein>
<evidence type="ECO:0008006" key="5">
    <source>
        <dbReference type="Google" id="ProtNLM"/>
    </source>
</evidence>
<feature type="signal peptide" evidence="2">
    <location>
        <begin position="1"/>
        <end position="24"/>
    </location>
</feature>
<keyword evidence="1" id="KW-0378">Hydrolase</keyword>
<evidence type="ECO:0000313" key="3">
    <source>
        <dbReference type="EMBL" id="GJJ06253.1"/>
    </source>
</evidence>
<keyword evidence="2" id="KW-0732">Signal</keyword>
<name>A0AAV5A0V6_9AGAM</name>
<dbReference type="AlphaFoldDB" id="A0AAV5A0V6"/>
<accession>A0AAV5A0V6</accession>
<keyword evidence="4" id="KW-1185">Reference proteome</keyword>